<protein>
    <submittedName>
        <fullName evidence="1">Carboxylate-amine ligase</fullName>
    </submittedName>
</protein>
<sequence>AQDALAGLLKTGNGARVQRELFRRTGSLREVAAACVRRTQV</sequence>
<proteinExistence type="predicted"/>
<keyword evidence="1" id="KW-0436">Ligase</keyword>
<feature type="non-terminal residue" evidence="1">
    <location>
        <position position="1"/>
    </location>
</feature>
<keyword evidence="2" id="KW-1185">Reference proteome</keyword>
<evidence type="ECO:0000313" key="2">
    <source>
        <dbReference type="Proteomes" id="UP000198280"/>
    </source>
</evidence>
<organism evidence="1 2">
    <name type="scientific">Actinacidiphila glaucinigra</name>
    <dbReference type="NCBI Taxonomy" id="235986"/>
    <lineage>
        <taxon>Bacteria</taxon>
        <taxon>Bacillati</taxon>
        <taxon>Actinomycetota</taxon>
        <taxon>Actinomycetes</taxon>
        <taxon>Kitasatosporales</taxon>
        <taxon>Streptomycetaceae</taxon>
        <taxon>Actinacidiphila</taxon>
    </lineage>
</organism>
<dbReference type="AlphaFoldDB" id="A0A239LYX7"/>
<gene>
    <name evidence="1" type="ORF">SAMN05216252_121151</name>
</gene>
<reference evidence="1 2" key="1">
    <citation type="submission" date="2017-06" db="EMBL/GenBank/DDBJ databases">
        <authorList>
            <person name="Kim H.J."/>
            <person name="Triplett B.A."/>
        </authorList>
    </citation>
    <scope>NUCLEOTIDE SEQUENCE [LARGE SCALE GENOMIC DNA]</scope>
    <source>
        <strain evidence="1 2">CGMCC 4.1858</strain>
    </source>
</reference>
<dbReference type="EMBL" id="FZOF01000021">
    <property type="protein sequence ID" value="SNT34844.1"/>
    <property type="molecule type" value="Genomic_DNA"/>
</dbReference>
<dbReference type="GO" id="GO:0016874">
    <property type="term" value="F:ligase activity"/>
    <property type="evidence" value="ECO:0007669"/>
    <property type="project" value="UniProtKB-KW"/>
</dbReference>
<name>A0A239LYX7_9ACTN</name>
<evidence type="ECO:0000313" key="1">
    <source>
        <dbReference type="EMBL" id="SNT34844.1"/>
    </source>
</evidence>
<dbReference type="Proteomes" id="UP000198280">
    <property type="component" value="Unassembled WGS sequence"/>
</dbReference>
<accession>A0A239LYX7</accession>